<feature type="domain" description="MYND-type" evidence="5">
    <location>
        <begin position="98"/>
        <end position="121"/>
    </location>
</feature>
<dbReference type="EMBL" id="BRPK01000012">
    <property type="protein sequence ID" value="GLB42928.1"/>
    <property type="molecule type" value="Genomic_DNA"/>
</dbReference>
<feature type="region of interest" description="Disordered" evidence="4">
    <location>
        <begin position="1"/>
        <end position="23"/>
    </location>
</feature>
<dbReference type="InterPro" id="IPR002893">
    <property type="entry name" value="Znf_MYND"/>
</dbReference>
<keyword evidence="3" id="KW-0862">Zinc</keyword>
<dbReference type="Pfam" id="PF01753">
    <property type="entry name" value="zf-MYND"/>
    <property type="match status" value="1"/>
</dbReference>
<evidence type="ECO:0000256" key="4">
    <source>
        <dbReference type="SAM" id="MobiDB-lite"/>
    </source>
</evidence>
<evidence type="ECO:0000256" key="1">
    <source>
        <dbReference type="ARBA" id="ARBA00022723"/>
    </source>
</evidence>
<proteinExistence type="predicted"/>
<dbReference type="OrthoDB" id="9922773at2759"/>
<dbReference type="AlphaFoldDB" id="A0A9P3PVT1"/>
<protein>
    <recommendedName>
        <fullName evidence="5">MYND-type domain-containing protein</fullName>
    </recommendedName>
</protein>
<keyword evidence="7" id="KW-1185">Reference proteome</keyword>
<accession>A0A9P3PVT1</accession>
<evidence type="ECO:0000256" key="2">
    <source>
        <dbReference type="ARBA" id="ARBA00022771"/>
    </source>
</evidence>
<keyword evidence="1" id="KW-0479">Metal-binding</keyword>
<dbReference type="Proteomes" id="UP001063166">
    <property type="component" value="Unassembled WGS sequence"/>
</dbReference>
<gene>
    <name evidence="6" type="ORF">LshimejAT787_1203770</name>
</gene>
<dbReference type="GO" id="GO:0008270">
    <property type="term" value="F:zinc ion binding"/>
    <property type="evidence" value="ECO:0007669"/>
    <property type="project" value="UniProtKB-KW"/>
</dbReference>
<keyword evidence="2" id="KW-0863">Zinc-finger</keyword>
<evidence type="ECO:0000259" key="5">
    <source>
        <dbReference type="Pfam" id="PF01753"/>
    </source>
</evidence>
<evidence type="ECO:0000313" key="7">
    <source>
        <dbReference type="Proteomes" id="UP001063166"/>
    </source>
</evidence>
<dbReference type="Gene3D" id="6.10.140.2220">
    <property type="match status" value="1"/>
</dbReference>
<organism evidence="6 7">
    <name type="scientific">Lyophyllum shimeji</name>
    <name type="common">Hon-shimeji</name>
    <name type="synonym">Tricholoma shimeji</name>
    <dbReference type="NCBI Taxonomy" id="47721"/>
    <lineage>
        <taxon>Eukaryota</taxon>
        <taxon>Fungi</taxon>
        <taxon>Dikarya</taxon>
        <taxon>Basidiomycota</taxon>
        <taxon>Agaricomycotina</taxon>
        <taxon>Agaricomycetes</taxon>
        <taxon>Agaricomycetidae</taxon>
        <taxon>Agaricales</taxon>
        <taxon>Tricholomatineae</taxon>
        <taxon>Lyophyllaceae</taxon>
        <taxon>Lyophyllum</taxon>
    </lineage>
</organism>
<comment type="caution">
    <text evidence="6">The sequence shown here is derived from an EMBL/GenBank/DDBJ whole genome shotgun (WGS) entry which is preliminary data.</text>
</comment>
<reference evidence="6" key="1">
    <citation type="submission" date="2022-07" db="EMBL/GenBank/DDBJ databases">
        <title>The genome of Lyophyllum shimeji provides insight into the initial evolution of ectomycorrhizal fungal genome.</title>
        <authorList>
            <person name="Kobayashi Y."/>
            <person name="Shibata T."/>
            <person name="Hirakawa H."/>
            <person name="Shigenobu S."/>
            <person name="Nishiyama T."/>
            <person name="Yamada A."/>
            <person name="Hasebe M."/>
            <person name="Kawaguchi M."/>
        </authorList>
    </citation>
    <scope>NUCLEOTIDE SEQUENCE</scope>
    <source>
        <strain evidence="6">AT787</strain>
    </source>
</reference>
<evidence type="ECO:0000256" key="3">
    <source>
        <dbReference type="ARBA" id="ARBA00022833"/>
    </source>
</evidence>
<name>A0A9P3PVT1_LYOSH</name>
<sequence length="134" mass="15392">MGPARRAPFHEHEPSSPYRIGKWTPLSTSDGDSSWGGADFWVRAQGAVIAKAIWFHEHFDCERIEGLREKREIEEREYEARKKQYGKDLYTVEEELAMCMVALYCSNACQVDAWKSHETCCGTEKPVPASFRDC</sequence>
<evidence type="ECO:0000313" key="6">
    <source>
        <dbReference type="EMBL" id="GLB42928.1"/>
    </source>
</evidence>
<dbReference type="SUPFAM" id="SSF144232">
    <property type="entry name" value="HIT/MYND zinc finger-like"/>
    <property type="match status" value="1"/>
</dbReference>